<dbReference type="GO" id="GO:0008878">
    <property type="term" value="F:glucose-1-phosphate adenylyltransferase activity"/>
    <property type="evidence" value="ECO:0007669"/>
    <property type="project" value="InterPro"/>
</dbReference>
<protein>
    <submittedName>
        <fullName evidence="4">Glycogen biosynthesis protein GlgD</fullName>
    </submittedName>
</protein>
<dbReference type="PANTHER" id="PTHR43523">
    <property type="entry name" value="GLUCOSE-1-PHOSPHATE ADENYLYLTRANSFERASE-RELATED"/>
    <property type="match status" value="1"/>
</dbReference>
<organism evidence="4">
    <name type="scientific">bioreactor metagenome</name>
    <dbReference type="NCBI Taxonomy" id="1076179"/>
    <lineage>
        <taxon>unclassified sequences</taxon>
        <taxon>metagenomes</taxon>
        <taxon>ecological metagenomes</taxon>
    </lineage>
</organism>
<sequence>MLEEHIKSGADITAVCTRQPQAVPRTGTYFTLSAEGFLADAWVGESVRGCLSLEVYVLSARLLLSLIEHCASHGIWSFSGGVLGAMTTSLKIAPWFFSGYAARFQAVEDYYARSMDLLDPAVRQDLFAPGREVRTKDRSDPSTYYGPESACANSLVADGCVIEGQVRDSILFRGVRVEAGAQVSGCILMQGVTISREACLNFAVADKNALIHPGRMLMGHQSYPLVIAKNAVI</sequence>
<dbReference type="CDD" id="cd04651">
    <property type="entry name" value="LbH_G1P_AT_C"/>
    <property type="match status" value="1"/>
</dbReference>
<dbReference type="GO" id="GO:0005978">
    <property type="term" value="P:glycogen biosynthetic process"/>
    <property type="evidence" value="ECO:0007669"/>
    <property type="project" value="UniProtKB-KW"/>
</dbReference>
<comment type="caution">
    <text evidence="4">The sequence shown here is derived from an EMBL/GenBank/DDBJ whole genome shotgun (WGS) entry which is preliminary data.</text>
</comment>
<dbReference type="EMBL" id="VSSQ01070444">
    <property type="protein sequence ID" value="MPN22240.1"/>
    <property type="molecule type" value="Genomic_DNA"/>
</dbReference>
<evidence type="ECO:0000313" key="4">
    <source>
        <dbReference type="EMBL" id="MPN22240.1"/>
    </source>
</evidence>
<proteinExistence type="inferred from homology"/>
<dbReference type="InterPro" id="IPR011831">
    <property type="entry name" value="ADP-Glc_PPase"/>
</dbReference>
<dbReference type="InterPro" id="IPR011004">
    <property type="entry name" value="Trimer_LpxA-like_sf"/>
</dbReference>
<evidence type="ECO:0000256" key="1">
    <source>
        <dbReference type="ARBA" id="ARBA00010443"/>
    </source>
</evidence>
<dbReference type="Gene3D" id="2.160.10.10">
    <property type="entry name" value="Hexapeptide repeat proteins"/>
    <property type="match status" value="1"/>
</dbReference>
<keyword evidence="2" id="KW-0320">Glycogen biosynthesis</keyword>
<name>A0A645G8C2_9ZZZZ</name>
<feature type="domain" description="Glucose-1-phosphate adenylyltransferase/Bifunctional protein GlmU-like C-terminal hexapeptide" evidence="3">
    <location>
        <begin position="149"/>
        <end position="215"/>
    </location>
</feature>
<comment type="similarity">
    <text evidence="1">Belongs to the bacterial/plant glucose-1-phosphate adenylyltransferase family.</text>
</comment>
<dbReference type="Pfam" id="PF24894">
    <property type="entry name" value="Hexapep_GlmU"/>
    <property type="match status" value="1"/>
</dbReference>
<reference evidence="4" key="1">
    <citation type="submission" date="2019-08" db="EMBL/GenBank/DDBJ databases">
        <authorList>
            <person name="Kucharzyk K."/>
            <person name="Murdoch R.W."/>
            <person name="Higgins S."/>
            <person name="Loffler F."/>
        </authorList>
    </citation>
    <scope>NUCLEOTIDE SEQUENCE</scope>
</reference>
<dbReference type="PANTHER" id="PTHR43523:SF6">
    <property type="entry name" value="GLYCOGEN BIOSYNTHESIS PROTEIN GLGD"/>
    <property type="match status" value="1"/>
</dbReference>
<gene>
    <name evidence="4" type="primary">glgD_13</name>
    <name evidence="4" type="ORF">SDC9_169623</name>
</gene>
<dbReference type="SUPFAM" id="SSF53448">
    <property type="entry name" value="Nucleotide-diphospho-sugar transferases"/>
    <property type="match status" value="1"/>
</dbReference>
<dbReference type="InterPro" id="IPR029044">
    <property type="entry name" value="Nucleotide-diphossugar_trans"/>
</dbReference>
<evidence type="ECO:0000259" key="3">
    <source>
        <dbReference type="Pfam" id="PF24894"/>
    </source>
</evidence>
<accession>A0A645G8C2</accession>
<dbReference type="InterPro" id="IPR056818">
    <property type="entry name" value="GlmU/GlgC-like_hexapep"/>
</dbReference>
<dbReference type="SUPFAM" id="SSF51161">
    <property type="entry name" value="Trimeric LpxA-like enzymes"/>
    <property type="match status" value="1"/>
</dbReference>
<evidence type="ECO:0000256" key="2">
    <source>
        <dbReference type="ARBA" id="ARBA00023056"/>
    </source>
</evidence>
<dbReference type="AlphaFoldDB" id="A0A645G8C2"/>